<evidence type="ECO:0000256" key="8">
    <source>
        <dbReference type="SAM" id="MobiDB-lite"/>
    </source>
</evidence>
<feature type="compositionally biased region" description="Polar residues" evidence="8">
    <location>
        <begin position="646"/>
        <end position="664"/>
    </location>
</feature>
<dbReference type="FunFam" id="2.130.10.10:FF:000014">
    <property type="entry name" value="Putative F-box-like/WD repeat-containing protein TBL1XR1"/>
    <property type="match status" value="1"/>
</dbReference>
<evidence type="ECO:0000256" key="7">
    <source>
        <dbReference type="PROSITE-ProRule" id="PRU00221"/>
    </source>
</evidence>
<dbReference type="PROSITE" id="PS50896">
    <property type="entry name" value="LISH"/>
    <property type="match status" value="1"/>
</dbReference>
<keyword evidence="3" id="KW-0677">Repeat</keyword>
<dbReference type="PRINTS" id="PR00320">
    <property type="entry name" value="GPROTEINBRPT"/>
</dbReference>
<evidence type="ECO:0000256" key="1">
    <source>
        <dbReference type="ARBA" id="ARBA00004123"/>
    </source>
</evidence>
<evidence type="ECO:0000256" key="4">
    <source>
        <dbReference type="ARBA" id="ARBA00022786"/>
    </source>
</evidence>
<dbReference type="GO" id="GO:0000118">
    <property type="term" value="C:histone deacetylase complex"/>
    <property type="evidence" value="ECO:0007669"/>
    <property type="project" value="TreeGrafter"/>
</dbReference>
<feature type="repeat" description="WD" evidence="7">
    <location>
        <begin position="796"/>
        <end position="837"/>
    </location>
</feature>
<dbReference type="SUPFAM" id="SSF50978">
    <property type="entry name" value="WD40 repeat-like"/>
    <property type="match status" value="1"/>
</dbReference>
<dbReference type="InterPro" id="IPR012337">
    <property type="entry name" value="RNaseH-like_sf"/>
</dbReference>
<dbReference type="PROSITE" id="PS00678">
    <property type="entry name" value="WD_REPEATS_1"/>
    <property type="match status" value="3"/>
</dbReference>
<comment type="similarity">
    <text evidence="6">Belongs to the WD repeat EBI family.</text>
</comment>
<feature type="repeat" description="WD" evidence="7">
    <location>
        <begin position="972"/>
        <end position="1013"/>
    </location>
</feature>
<feature type="region of interest" description="Disordered" evidence="8">
    <location>
        <begin position="646"/>
        <end position="677"/>
    </location>
</feature>
<dbReference type="PANTHER" id="PTHR22846:SF2">
    <property type="entry name" value="F-BOX-LIKE_WD REPEAT-CONTAINING PROTEIN EBI"/>
    <property type="match status" value="1"/>
</dbReference>
<sequence length="1049" mass="116709">MKAVKRAENQSEKKKQQLVTNSTKKSSFSKDLCFALLSANIPLNKVSNQSFRTFLETYTGNNVPTETNLRLGYIDDIFDETMSKIKLELSGKKVWVSIDETTDVEGRFVANVIVGILEADYPGKQYLVHSEQLEKTNYSTICRVFDKSIGIIGIQHEDVLLFTSDAAPYMIKAGNTLKAFYSKMTHITCTAHGLHRVAEEVRGKFSNVDKLISSVKKIFRKAPNRVQLFKDEAPHLNLPPEPIITRWSTWIIASNYYCENIEIIRKILEKLDADDAVSIKEAKKYISKAGIERDLAYIKSNFTILTVSITKLQKQGLPLAEAINVFENVEKVFETLQGPIGKAVFNKLNNVTHKNVGLKILKNISNILSGVTMNTELQPGLPEDFSTDDLVYFKFAPITSVDIERSFSMYKTLLSNNRRSFHFENLYKHLIIQCNFQEIFMKSEIDSALISTGRVVPIGMFVLSSLSSANQCWVCNILYWCVIFRGGLNQLLLKDFEYHRRIDSIGLRRKESVLTASFGSLFDQCPFAFLFISSLSSRTAGCSVKVSVGSNKSMTFSSDELNFLVYRYLQESGFQHSAYTFGIESHISQSNINGALVPPAALISIIQKGLHYTEAEICVGEDGSELCLLESLSLIDAVMPEIVASRQSQNQQKQSVAKNESQETNGEEDTAIVTPAVTSTETLELGRTCIEIPTEKSTILKGHESEVFICAWNPTTDLLASGSGDSTARIWDMADSSGSPSQLILRHFIKKGGTEVPSNKDVTSLNWNCDGTLLATGSYDGYARIWMPNGRISSTLGHHKGPIFAVKWNKRGNYILSAGVDKTTIIWDAASGQCNQQFAFHTAPALDADWRSNSSFASCSTDQCIHVCRLGLDRPVKSFYGHTNEVNAIKWDPQGNLLASCSDDMTLKIWSMKQDTCVHDLQAHNKEIYTIKWSPTGPGTANPNMNLILASASFDSTVRLWDVERGACIHTLTKHTEPVYSVAFSPDGKYMASGSFDKFVHLWSTQSGQLVHSYKGTGGFFEVCWNSRGDKVGASASDGSVFVLDLRKL</sequence>
<feature type="repeat" description="WD" evidence="7">
    <location>
        <begin position="700"/>
        <end position="741"/>
    </location>
</feature>
<dbReference type="InterPro" id="IPR001680">
    <property type="entry name" value="WD40_rpt"/>
</dbReference>
<dbReference type="InterPro" id="IPR020472">
    <property type="entry name" value="WD40_PAC1"/>
</dbReference>
<dbReference type="CDD" id="cd00200">
    <property type="entry name" value="WD40"/>
    <property type="match status" value="1"/>
</dbReference>
<comment type="subcellular location">
    <subcellularLocation>
        <location evidence="1">Nucleus</location>
    </subcellularLocation>
</comment>
<evidence type="ECO:0000313" key="10">
    <source>
        <dbReference type="EMBL" id="KAE9539749.1"/>
    </source>
</evidence>
<dbReference type="SUPFAM" id="SSF53098">
    <property type="entry name" value="Ribonuclease H-like"/>
    <property type="match status" value="1"/>
</dbReference>
<name>A0A6G0TXT0_APHGL</name>
<dbReference type="InterPro" id="IPR015943">
    <property type="entry name" value="WD40/YVTN_repeat-like_dom_sf"/>
</dbReference>
<feature type="repeat" description="WD" evidence="7">
    <location>
        <begin position="879"/>
        <end position="920"/>
    </location>
</feature>
<dbReference type="Pfam" id="PF04937">
    <property type="entry name" value="DUF659"/>
    <property type="match status" value="1"/>
</dbReference>
<dbReference type="InterPro" id="IPR006594">
    <property type="entry name" value="LisH"/>
</dbReference>
<proteinExistence type="inferred from homology"/>
<dbReference type="Pfam" id="PF00400">
    <property type="entry name" value="WD40"/>
    <property type="match status" value="6"/>
</dbReference>
<keyword evidence="5" id="KW-0539">Nucleus</keyword>
<evidence type="ECO:0000256" key="5">
    <source>
        <dbReference type="ARBA" id="ARBA00023242"/>
    </source>
</evidence>
<protein>
    <recommendedName>
        <fullName evidence="9">DUF659 domain-containing protein</fullName>
    </recommendedName>
</protein>
<dbReference type="SMART" id="SM00667">
    <property type="entry name" value="LisH"/>
    <property type="match status" value="1"/>
</dbReference>
<feature type="domain" description="DUF659" evidence="9">
    <location>
        <begin position="79"/>
        <end position="218"/>
    </location>
</feature>
<feature type="repeat" description="WD" evidence="7">
    <location>
        <begin position="921"/>
        <end position="971"/>
    </location>
</feature>
<gene>
    <name evidence="10" type="ORF">AGLY_005001</name>
</gene>
<dbReference type="GO" id="GO:0003714">
    <property type="term" value="F:transcription corepressor activity"/>
    <property type="evidence" value="ECO:0007669"/>
    <property type="project" value="InterPro"/>
</dbReference>
<dbReference type="Gene3D" id="2.130.10.10">
    <property type="entry name" value="YVTN repeat-like/Quinoprotein amine dehydrogenase"/>
    <property type="match status" value="1"/>
</dbReference>
<dbReference type="PROSITE" id="PS50082">
    <property type="entry name" value="WD_REPEATS_2"/>
    <property type="match status" value="6"/>
</dbReference>
<keyword evidence="2 7" id="KW-0853">WD repeat</keyword>
<comment type="caution">
    <text evidence="10">The sequence shown here is derived from an EMBL/GenBank/DDBJ whole genome shotgun (WGS) entry which is preliminary data.</text>
</comment>
<evidence type="ECO:0000259" key="9">
    <source>
        <dbReference type="Pfam" id="PF04937"/>
    </source>
</evidence>
<organism evidence="10 11">
    <name type="scientific">Aphis glycines</name>
    <name type="common">Soybean aphid</name>
    <dbReference type="NCBI Taxonomy" id="307491"/>
    <lineage>
        <taxon>Eukaryota</taxon>
        <taxon>Metazoa</taxon>
        <taxon>Ecdysozoa</taxon>
        <taxon>Arthropoda</taxon>
        <taxon>Hexapoda</taxon>
        <taxon>Insecta</taxon>
        <taxon>Pterygota</taxon>
        <taxon>Neoptera</taxon>
        <taxon>Paraneoptera</taxon>
        <taxon>Hemiptera</taxon>
        <taxon>Sternorrhyncha</taxon>
        <taxon>Aphidomorpha</taxon>
        <taxon>Aphidoidea</taxon>
        <taxon>Aphididae</taxon>
        <taxon>Aphidini</taxon>
        <taxon>Aphis</taxon>
        <taxon>Aphis</taxon>
    </lineage>
</organism>
<evidence type="ECO:0000256" key="3">
    <source>
        <dbReference type="ARBA" id="ARBA00022737"/>
    </source>
</evidence>
<feature type="compositionally biased region" description="Basic and acidic residues" evidence="8">
    <location>
        <begin position="1"/>
        <end position="15"/>
    </location>
</feature>
<accession>A0A6G0TXT0</accession>
<dbReference type="InterPro" id="IPR036322">
    <property type="entry name" value="WD40_repeat_dom_sf"/>
</dbReference>
<dbReference type="Proteomes" id="UP000475862">
    <property type="component" value="Unassembled WGS sequence"/>
</dbReference>
<dbReference type="GO" id="GO:0006357">
    <property type="term" value="P:regulation of transcription by RNA polymerase II"/>
    <property type="evidence" value="ECO:0007669"/>
    <property type="project" value="TreeGrafter"/>
</dbReference>
<dbReference type="FunFam" id="1.20.960.30:FF:000001">
    <property type="entry name" value="F-box-like/WD repeat-containing protein TBL1XR1"/>
    <property type="match status" value="1"/>
</dbReference>
<dbReference type="EMBL" id="VYZN01000014">
    <property type="protein sequence ID" value="KAE9539749.1"/>
    <property type="molecule type" value="Genomic_DNA"/>
</dbReference>
<reference evidence="10 11" key="1">
    <citation type="submission" date="2019-08" db="EMBL/GenBank/DDBJ databases">
        <title>The genome of the soybean aphid Biotype 1, its phylome, world population structure and adaptation to the North American continent.</title>
        <authorList>
            <person name="Giordano R."/>
            <person name="Donthu R.K."/>
            <person name="Hernandez A.G."/>
            <person name="Wright C.L."/>
            <person name="Zimin A.V."/>
        </authorList>
    </citation>
    <scope>NUCLEOTIDE SEQUENCE [LARGE SCALE GENOMIC DNA]</scope>
    <source>
        <tissue evidence="10">Whole aphids</tissue>
    </source>
</reference>
<keyword evidence="11" id="KW-1185">Reference proteome</keyword>
<dbReference type="PROSITE" id="PS50294">
    <property type="entry name" value="WD_REPEATS_REGION"/>
    <property type="match status" value="6"/>
</dbReference>
<feature type="region of interest" description="Disordered" evidence="8">
    <location>
        <begin position="1"/>
        <end position="22"/>
    </location>
</feature>
<dbReference type="PANTHER" id="PTHR22846">
    <property type="entry name" value="WD40 REPEAT PROTEIN"/>
    <property type="match status" value="1"/>
</dbReference>
<evidence type="ECO:0000256" key="2">
    <source>
        <dbReference type="ARBA" id="ARBA00022574"/>
    </source>
</evidence>
<evidence type="ECO:0000256" key="6">
    <source>
        <dbReference type="ARBA" id="ARBA00025741"/>
    </source>
</evidence>
<dbReference type="InterPro" id="IPR007021">
    <property type="entry name" value="DUF659"/>
</dbReference>
<evidence type="ECO:0000313" key="11">
    <source>
        <dbReference type="Proteomes" id="UP000475862"/>
    </source>
</evidence>
<dbReference type="OrthoDB" id="1367865at2759"/>
<dbReference type="AlphaFoldDB" id="A0A6G0TXT0"/>
<dbReference type="Pfam" id="PF08513">
    <property type="entry name" value="LisH"/>
    <property type="match status" value="1"/>
</dbReference>
<dbReference type="InterPro" id="IPR019775">
    <property type="entry name" value="WD40_repeat_CS"/>
</dbReference>
<feature type="repeat" description="WD" evidence="7">
    <location>
        <begin position="762"/>
        <end position="786"/>
    </location>
</feature>
<dbReference type="Gene3D" id="1.20.960.30">
    <property type="match status" value="1"/>
</dbReference>
<keyword evidence="4" id="KW-0833">Ubl conjugation pathway</keyword>
<dbReference type="SMART" id="SM00320">
    <property type="entry name" value="WD40"/>
    <property type="match status" value="8"/>
</dbReference>
<dbReference type="InterPro" id="IPR045183">
    <property type="entry name" value="Ebi-like"/>
</dbReference>